<reference evidence="1 2" key="1">
    <citation type="journal article" date="2024" name="J Genomics">
        <title>Draft genome sequencing and assembly of Favolaschia claudopus CIRM-BRFM 2984 isolated from oak limbs.</title>
        <authorList>
            <person name="Navarro D."/>
            <person name="Drula E."/>
            <person name="Chaduli D."/>
            <person name="Cazenave R."/>
            <person name="Ahrendt S."/>
            <person name="Wang J."/>
            <person name="Lipzen A."/>
            <person name="Daum C."/>
            <person name="Barry K."/>
            <person name="Grigoriev I.V."/>
            <person name="Favel A."/>
            <person name="Rosso M.N."/>
            <person name="Martin F."/>
        </authorList>
    </citation>
    <scope>NUCLEOTIDE SEQUENCE [LARGE SCALE GENOMIC DNA]</scope>
    <source>
        <strain evidence="1 2">CIRM-BRFM 2984</strain>
    </source>
</reference>
<comment type="caution">
    <text evidence="1">The sequence shown here is derived from an EMBL/GenBank/DDBJ whole genome shotgun (WGS) entry which is preliminary data.</text>
</comment>
<sequence>EFCHLVRRSVIDEDTLLAIDDTVAKFHQTREIFRLIRPDGFSLPRQHSMVHYRPLIEAFAAPNGLCSSITESKHIKAVQKPYRRSSRNKPLGQILLTNQRLDKLGAARVDFTARGMLSGALLPLP</sequence>
<feature type="non-terminal residue" evidence="1">
    <location>
        <position position="125"/>
    </location>
</feature>
<evidence type="ECO:0008006" key="3">
    <source>
        <dbReference type="Google" id="ProtNLM"/>
    </source>
</evidence>
<feature type="non-terminal residue" evidence="1">
    <location>
        <position position="1"/>
    </location>
</feature>
<gene>
    <name evidence="1" type="ORF">R3P38DRAFT_2474774</name>
</gene>
<organism evidence="1 2">
    <name type="scientific">Favolaschia claudopus</name>
    <dbReference type="NCBI Taxonomy" id="2862362"/>
    <lineage>
        <taxon>Eukaryota</taxon>
        <taxon>Fungi</taxon>
        <taxon>Dikarya</taxon>
        <taxon>Basidiomycota</taxon>
        <taxon>Agaricomycotina</taxon>
        <taxon>Agaricomycetes</taxon>
        <taxon>Agaricomycetidae</taxon>
        <taxon>Agaricales</taxon>
        <taxon>Marasmiineae</taxon>
        <taxon>Mycenaceae</taxon>
        <taxon>Favolaschia</taxon>
    </lineage>
</organism>
<dbReference type="Proteomes" id="UP001362999">
    <property type="component" value="Unassembled WGS sequence"/>
</dbReference>
<evidence type="ECO:0000313" key="1">
    <source>
        <dbReference type="EMBL" id="KAK7020852.1"/>
    </source>
</evidence>
<dbReference type="AlphaFoldDB" id="A0AAW0B5Y3"/>
<dbReference type="EMBL" id="JAWWNJ010000040">
    <property type="protein sequence ID" value="KAK7020852.1"/>
    <property type="molecule type" value="Genomic_DNA"/>
</dbReference>
<protein>
    <recommendedName>
        <fullName evidence="3">Transposase</fullName>
    </recommendedName>
</protein>
<name>A0AAW0B5Y3_9AGAR</name>
<keyword evidence="2" id="KW-1185">Reference proteome</keyword>
<proteinExistence type="predicted"/>
<accession>A0AAW0B5Y3</accession>
<evidence type="ECO:0000313" key="2">
    <source>
        <dbReference type="Proteomes" id="UP001362999"/>
    </source>
</evidence>